<reference evidence="2" key="1">
    <citation type="submission" date="2006-12" db="EMBL/GenBank/DDBJ databases">
        <title>Complete sequence of Pyrobaculum islandicum DSM 4184.</title>
        <authorList>
            <person name="Copeland A."/>
            <person name="Lucas S."/>
            <person name="Lapidus A."/>
            <person name="Barry K."/>
            <person name="Detter J.C."/>
            <person name="Glavina del Rio T."/>
            <person name="Dalin E."/>
            <person name="Tice H."/>
            <person name="Pitluck S."/>
            <person name="Meincke L."/>
            <person name="Brettin T."/>
            <person name="Bruce D."/>
            <person name="Han C."/>
            <person name="Tapia R."/>
            <person name="Gilna P."/>
            <person name="Schmutz J."/>
            <person name="Larimer F."/>
            <person name="Land M."/>
            <person name="Hauser L."/>
            <person name="Kyrpides N."/>
            <person name="Mikhailova N."/>
            <person name="Cozen A.E."/>
            <person name="Fitz-Gibbon S.T."/>
            <person name="House C.H."/>
            <person name="Saltikov C."/>
            <person name="Lowe T."/>
            <person name="Richardson P."/>
        </authorList>
    </citation>
    <scope>NUCLEOTIDE SEQUENCE [LARGE SCALE GENOMIC DNA]</scope>
    <source>
        <strain evidence="2">DSM 4184</strain>
    </source>
</reference>
<keyword evidence="1" id="KW-1133">Transmembrane helix</keyword>
<gene>
    <name evidence="2" type="ordered locus">Pisl_1539</name>
</gene>
<evidence type="ECO:0000313" key="2">
    <source>
        <dbReference type="EMBL" id="ABL88694.1"/>
    </source>
</evidence>
<dbReference type="OrthoDB" id="384021at2157"/>
<dbReference type="eggNOG" id="arCOG09844">
    <property type="taxonomic scope" value="Archaea"/>
</dbReference>
<dbReference type="KEGG" id="pis:Pisl_1539"/>
<keyword evidence="1" id="KW-0472">Membrane</keyword>
<protein>
    <submittedName>
        <fullName evidence="2">Uncharacterized protein</fullName>
    </submittedName>
</protein>
<name>A1RUR2_PYRIL</name>
<dbReference type="Proteomes" id="UP000002595">
    <property type="component" value="Chromosome"/>
</dbReference>
<feature type="transmembrane region" description="Helical" evidence="1">
    <location>
        <begin position="109"/>
        <end position="134"/>
    </location>
</feature>
<organism evidence="2 3">
    <name type="scientific">Pyrobaculum islandicum (strain DSM 4184 / JCM 9189 / GEO3)</name>
    <dbReference type="NCBI Taxonomy" id="384616"/>
    <lineage>
        <taxon>Archaea</taxon>
        <taxon>Thermoproteota</taxon>
        <taxon>Thermoprotei</taxon>
        <taxon>Thermoproteales</taxon>
        <taxon>Thermoproteaceae</taxon>
        <taxon>Pyrobaculum</taxon>
    </lineage>
</organism>
<feature type="transmembrane region" description="Helical" evidence="1">
    <location>
        <begin position="74"/>
        <end position="97"/>
    </location>
</feature>
<feature type="transmembrane region" description="Helical" evidence="1">
    <location>
        <begin position="38"/>
        <end position="62"/>
    </location>
</feature>
<evidence type="ECO:0000256" key="1">
    <source>
        <dbReference type="SAM" id="Phobius"/>
    </source>
</evidence>
<dbReference type="EMBL" id="CP000504">
    <property type="protein sequence ID" value="ABL88694.1"/>
    <property type="molecule type" value="Genomic_DNA"/>
</dbReference>
<dbReference type="HOGENOM" id="CLU_1870817_0_0_2"/>
<accession>A1RUR2</accession>
<proteinExistence type="predicted"/>
<dbReference type="AlphaFoldDB" id="A1RUR2"/>
<sequence length="145" mass="16229">MILLFLLVLFFSLIALDNVLFAWRICGGRGGLVRGHLLFGVLTLVVNYEFVLILMSTGILLYMPLSPEDSITYIMVYLVPPSLALLQSAISIASWIYASKCVEKAKRYAYIALTIANIPAVLIYYTAVLFYYIVFSNSIEPLAVF</sequence>
<evidence type="ECO:0000313" key="3">
    <source>
        <dbReference type="Proteomes" id="UP000002595"/>
    </source>
</evidence>
<keyword evidence="1" id="KW-0812">Transmembrane</keyword>
<keyword evidence="3" id="KW-1185">Reference proteome</keyword>